<gene>
    <name evidence="2" type="ORF">D1224_06025</name>
</gene>
<sequence length="391" mass="42031">MRSGPEVQSLRNTPNQLCSGGDWHISRPATQIAGRPSEERTRMSRSFHFVSGLSAVALAALAACSPSGSDDTDTAEEPAVVETGTGAEDASPESSAEYRSRDELLAEFDEALQRAQATNGDGSPAIWTMSDDDTTVHIFGTVHLMRPDLEWRTDEFTEKFNEADILVLELDMVSEEGQQAVARDFLSRGFYGDGRTLSNELPAPVLAAFESALSGLSLPVSAFDPMEPWMAAVNLSVLQLQSDGFDPNAGIEQILIADAEAAGKEFAFLETAADQAAIFDELPEDTQAAYLYETSITLVDTSRTLDQVVDEWRDGDVEGLGVLVANPDTGGGDGIYDALFVERNENWVPQIEGFLDDVEGTVFVAVGAGHLAGPDSVITLLRDKGYEIEGP</sequence>
<dbReference type="PANTHER" id="PTHR40590">
    <property type="entry name" value="CYTOPLASMIC PROTEIN-RELATED"/>
    <property type="match status" value="1"/>
</dbReference>
<evidence type="ECO:0000313" key="2">
    <source>
        <dbReference type="EMBL" id="RIJ23812.1"/>
    </source>
</evidence>
<organism evidence="2 3">
    <name type="scientific">Henriciella barbarensis</name>
    <dbReference type="NCBI Taxonomy" id="86342"/>
    <lineage>
        <taxon>Bacteria</taxon>
        <taxon>Pseudomonadati</taxon>
        <taxon>Pseudomonadota</taxon>
        <taxon>Alphaproteobacteria</taxon>
        <taxon>Hyphomonadales</taxon>
        <taxon>Hyphomonadaceae</taxon>
        <taxon>Henriciella</taxon>
    </lineage>
</organism>
<protein>
    <submittedName>
        <fullName evidence="2">TraB/GumN family protein</fullName>
    </submittedName>
</protein>
<keyword evidence="3" id="KW-1185">Reference proteome</keyword>
<feature type="region of interest" description="Disordered" evidence="1">
    <location>
        <begin position="1"/>
        <end position="40"/>
    </location>
</feature>
<name>A0A399R244_9PROT</name>
<accession>A0A399R244</accession>
<comment type="caution">
    <text evidence="2">The sequence shown here is derived from an EMBL/GenBank/DDBJ whole genome shotgun (WGS) entry which is preliminary data.</text>
</comment>
<proteinExistence type="predicted"/>
<dbReference type="OrthoDB" id="9806326at2"/>
<evidence type="ECO:0000313" key="3">
    <source>
        <dbReference type="Proteomes" id="UP000265431"/>
    </source>
</evidence>
<feature type="region of interest" description="Disordered" evidence="1">
    <location>
        <begin position="65"/>
        <end position="96"/>
    </location>
</feature>
<dbReference type="CDD" id="cd14789">
    <property type="entry name" value="Tiki"/>
    <property type="match status" value="1"/>
</dbReference>
<dbReference type="AlphaFoldDB" id="A0A399R244"/>
<reference evidence="2 3" key="1">
    <citation type="submission" date="2018-08" db="EMBL/GenBank/DDBJ databases">
        <title>Henriciella mobilis sp. nov., isolated from seawater.</title>
        <authorList>
            <person name="Cheng H."/>
            <person name="Wu Y.-H."/>
            <person name="Xu X.-W."/>
            <person name="Guo L.-L."/>
        </authorList>
    </citation>
    <scope>NUCLEOTIDE SEQUENCE [LARGE SCALE GENOMIC DNA]</scope>
    <source>
        <strain evidence="2 3">CCUG66934</strain>
    </source>
</reference>
<dbReference type="InterPro" id="IPR002816">
    <property type="entry name" value="TraB/PrgY/GumN_fam"/>
</dbReference>
<feature type="compositionally biased region" description="Polar residues" evidence="1">
    <location>
        <begin position="9"/>
        <end position="18"/>
    </location>
</feature>
<dbReference type="EMBL" id="QWGB01000005">
    <property type="protein sequence ID" value="RIJ23812.1"/>
    <property type="molecule type" value="Genomic_DNA"/>
</dbReference>
<dbReference type="Proteomes" id="UP000265431">
    <property type="component" value="Unassembled WGS sequence"/>
</dbReference>
<dbReference type="PANTHER" id="PTHR40590:SF1">
    <property type="entry name" value="CYTOPLASMIC PROTEIN"/>
    <property type="match status" value="1"/>
</dbReference>
<dbReference type="Pfam" id="PF01963">
    <property type="entry name" value="TraB_PrgY_gumN"/>
    <property type="match status" value="1"/>
</dbReference>
<dbReference type="InterPro" id="IPR047111">
    <property type="entry name" value="YbaP-like"/>
</dbReference>
<evidence type="ECO:0000256" key="1">
    <source>
        <dbReference type="SAM" id="MobiDB-lite"/>
    </source>
</evidence>